<dbReference type="AlphaFoldDB" id="A0A915YD57"/>
<keyword evidence="2" id="KW-1185">Reference proteome</keyword>
<reference evidence="1" key="1">
    <citation type="submission" date="2022-09" db="EMBL/GenBank/DDBJ databases">
        <title>Aureispira anguillicida sp. nov., isolated from Leptocephalus of Japanese eel Anguilla japonica.</title>
        <authorList>
            <person name="Yuasa K."/>
            <person name="Mekata T."/>
            <person name="Ikunari K."/>
        </authorList>
    </citation>
    <scope>NUCLEOTIDE SEQUENCE</scope>
    <source>
        <strain evidence="1">EL160426</strain>
    </source>
</reference>
<organism evidence="1 2">
    <name type="scientific">Aureispira anguillae</name>
    <dbReference type="NCBI Taxonomy" id="2864201"/>
    <lineage>
        <taxon>Bacteria</taxon>
        <taxon>Pseudomonadati</taxon>
        <taxon>Bacteroidota</taxon>
        <taxon>Saprospiria</taxon>
        <taxon>Saprospirales</taxon>
        <taxon>Saprospiraceae</taxon>
        <taxon>Aureispira</taxon>
    </lineage>
</organism>
<evidence type="ECO:0000313" key="2">
    <source>
        <dbReference type="Proteomes" id="UP001060919"/>
    </source>
</evidence>
<dbReference type="RefSeq" id="WP_264792138.1">
    <property type="nucleotide sequence ID" value="NZ_AP026867.1"/>
</dbReference>
<accession>A0A915YD57</accession>
<sequence length="43" mass="4563">MSTNVDKMLRKGKGKGLKFNQGGWIKLGVLGSIVASMGIGRND</sequence>
<gene>
    <name evidence="1" type="ORF">AsAng_0015980</name>
</gene>
<protein>
    <submittedName>
        <fullName evidence="1">Uncharacterized protein</fullName>
    </submittedName>
</protein>
<evidence type="ECO:0000313" key="1">
    <source>
        <dbReference type="EMBL" id="BDS10888.1"/>
    </source>
</evidence>
<name>A0A915YD57_9BACT</name>
<dbReference type="EMBL" id="AP026867">
    <property type="protein sequence ID" value="BDS10888.1"/>
    <property type="molecule type" value="Genomic_DNA"/>
</dbReference>
<proteinExistence type="predicted"/>
<dbReference type="Proteomes" id="UP001060919">
    <property type="component" value="Chromosome"/>
</dbReference>
<dbReference type="KEGG" id="aup:AsAng_0015980"/>